<feature type="region of interest" description="Disordered" evidence="2">
    <location>
        <begin position="575"/>
        <end position="722"/>
    </location>
</feature>
<reference evidence="4 5" key="2">
    <citation type="submission" date="2018-11" db="EMBL/GenBank/DDBJ databases">
        <authorList>
            <consortium name="Pathogen Informatics"/>
        </authorList>
    </citation>
    <scope>NUCLEOTIDE SEQUENCE [LARGE SCALE GENOMIC DNA]</scope>
</reference>
<dbReference type="InterPro" id="IPR039360">
    <property type="entry name" value="Ras_GTPase"/>
</dbReference>
<dbReference type="OrthoDB" id="1562946at2759"/>
<dbReference type="GO" id="GO:0005096">
    <property type="term" value="F:GTPase activator activity"/>
    <property type="evidence" value="ECO:0007669"/>
    <property type="project" value="UniProtKB-KW"/>
</dbReference>
<dbReference type="Gene3D" id="1.10.506.10">
    <property type="entry name" value="GTPase Activation - p120gap, domain 1"/>
    <property type="match status" value="1"/>
</dbReference>
<evidence type="ECO:0000259" key="3">
    <source>
        <dbReference type="PROSITE" id="PS50018"/>
    </source>
</evidence>
<feature type="compositionally biased region" description="Polar residues" evidence="2">
    <location>
        <begin position="655"/>
        <end position="678"/>
    </location>
</feature>
<evidence type="ECO:0000256" key="1">
    <source>
        <dbReference type="ARBA" id="ARBA00022468"/>
    </source>
</evidence>
<dbReference type="Pfam" id="PF00616">
    <property type="entry name" value="RasGAP"/>
    <property type="match status" value="1"/>
</dbReference>
<dbReference type="SMART" id="SM00323">
    <property type="entry name" value="RasGAP"/>
    <property type="match status" value="1"/>
</dbReference>
<dbReference type="PROSITE" id="PS00509">
    <property type="entry name" value="RAS_GTPASE_ACTIV_1"/>
    <property type="match status" value="1"/>
</dbReference>
<gene>
    <name evidence="4" type="ORF">HNAJ_LOCUS3407</name>
</gene>
<feature type="domain" description="Ras-GAP" evidence="3">
    <location>
        <begin position="1"/>
        <end position="219"/>
    </location>
</feature>
<feature type="compositionally biased region" description="Low complexity" evidence="2">
    <location>
        <begin position="641"/>
        <end position="654"/>
    </location>
</feature>
<dbReference type="PANTHER" id="PTHR10194:SF60">
    <property type="entry name" value="RAS GTPASE-ACTIVATING PROTEIN RASKOL"/>
    <property type="match status" value="1"/>
</dbReference>
<dbReference type="WBParaSite" id="HNAJ_0000340801-mRNA-1">
    <property type="protein sequence ID" value="HNAJ_0000340801-mRNA-1"/>
    <property type="gene ID" value="HNAJ_0000340801"/>
</dbReference>
<dbReference type="InterPro" id="IPR001936">
    <property type="entry name" value="RasGAP_dom"/>
</dbReference>
<evidence type="ECO:0000313" key="5">
    <source>
        <dbReference type="Proteomes" id="UP000278807"/>
    </source>
</evidence>
<sequence length="798" mass="87321">MVLRSNSLATKAIELYLKQVGGSYLKSALGDFVTSVLTQTASTKVANDSTSPNSETSPPFRAKEKRTPHGRMRSSTARSMSVDDENQKMVSIADFEVDPDKVTNSRQLLQNQANLIRLVRDVWKRIQTTIASFPNELRITFAAIREAMMPRSTSDGFKSPRTEYGGLFEHVISSCVFLRFVCPAILSPSLFGLADNFADNTKAVRTFTLVAKTILNLANFTLFGDVKELHMDFLNRFVAEEMSKMRALLWRLSEPPLCEEAVSGVTESSASMDTATTYSARLVDVLTVLKQNSREDIAVGNACTTTATKLCIDPLPVNNFCNRCTSIMLEGEFPCPASHHDLIVASGPPVSSNNNVENSHEELLRHQWMTELQDLQSDVSGCQQAIFGIPGQLMASGRSKDLDQLNLAASLAHCHAQLEAAFAMIPEEASMIAEVGGDVVPIFTYLIAATTYGFIGVKLDQPLRSLRSILTSLTHLTTLDVKDWHSQEASSMANQDSQENICQELASSVSALSLVRSSPQEERSSASTRCKMDIPIMEEDNDSLKTRTPVLSAKAKSTQLVEPKGGVYHRRVYAKEQREPNQRLGSTFNTTSEPGPLCNSESVSKTIEKDSPHSPVTDSHLTTTNESSWSLLHATAPAPSPLTSSHPNSNTTPTFFSDSSCTSINIPSPPESSTNSSVGGSGRPSHHPVMGTSLYTSSQSGQSASSIHRSCTFPNSSGPGVPRTIIPSTYNPIFGHISGRTQVSVETQTSQEQITELDEFVHNVDRRNFRRNSQQQRQRHLYINILDDFGPGNLKLSS</sequence>
<dbReference type="Proteomes" id="UP000278807">
    <property type="component" value="Unassembled WGS sequence"/>
</dbReference>
<dbReference type="PANTHER" id="PTHR10194">
    <property type="entry name" value="RAS GTPASE-ACTIVATING PROTEINS"/>
    <property type="match status" value="1"/>
</dbReference>
<feature type="compositionally biased region" description="Polar residues" evidence="2">
    <location>
        <begin position="583"/>
        <end position="605"/>
    </location>
</feature>
<evidence type="ECO:0000313" key="6">
    <source>
        <dbReference type="WBParaSite" id="HNAJ_0000340801-mRNA-1"/>
    </source>
</evidence>
<feature type="compositionally biased region" description="Polar residues" evidence="2">
    <location>
        <begin position="614"/>
        <end position="630"/>
    </location>
</feature>
<reference evidence="6" key="1">
    <citation type="submission" date="2017-02" db="UniProtKB">
        <authorList>
            <consortium name="WormBaseParasite"/>
        </authorList>
    </citation>
    <scope>IDENTIFICATION</scope>
</reference>
<dbReference type="EMBL" id="UZAE01001984">
    <property type="protein sequence ID" value="VDN99266.1"/>
    <property type="molecule type" value="Genomic_DNA"/>
</dbReference>
<dbReference type="SUPFAM" id="SSF48350">
    <property type="entry name" value="GTPase activation domain, GAP"/>
    <property type="match status" value="2"/>
</dbReference>
<dbReference type="InterPro" id="IPR008936">
    <property type="entry name" value="Rho_GTPase_activation_prot"/>
</dbReference>
<name>A0A0R3T8M0_RODNA</name>
<feature type="region of interest" description="Disordered" evidence="2">
    <location>
        <begin position="42"/>
        <end position="83"/>
    </location>
</feature>
<protein>
    <submittedName>
        <fullName evidence="6">Ras-GAP domain-containing protein</fullName>
    </submittedName>
</protein>
<feature type="compositionally biased region" description="Polar residues" evidence="2">
    <location>
        <begin position="42"/>
        <end position="57"/>
    </location>
</feature>
<keyword evidence="5" id="KW-1185">Reference proteome</keyword>
<evidence type="ECO:0000313" key="4">
    <source>
        <dbReference type="EMBL" id="VDN99266.1"/>
    </source>
</evidence>
<dbReference type="InterPro" id="IPR023152">
    <property type="entry name" value="RasGAP_CS"/>
</dbReference>
<dbReference type="AlphaFoldDB" id="A0A0R3T8M0"/>
<proteinExistence type="predicted"/>
<organism evidence="6">
    <name type="scientific">Rodentolepis nana</name>
    <name type="common">Dwarf tapeworm</name>
    <name type="synonym">Hymenolepis nana</name>
    <dbReference type="NCBI Taxonomy" id="102285"/>
    <lineage>
        <taxon>Eukaryota</taxon>
        <taxon>Metazoa</taxon>
        <taxon>Spiralia</taxon>
        <taxon>Lophotrochozoa</taxon>
        <taxon>Platyhelminthes</taxon>
        <taxon>Cestoda</taxon>
        <taxon>Eucestoda</taxon>
        <taxon>Cyclophyllidea</taxon>
        <taxon>Hymenolepididae</taxon>
        <taxon>Rodentolepis</taxon>
    </lineage>
</organism>
<keyword evidence="1" id="KW-0343">GTPase activation</keyword>
<evidence type="ECO:0000256" key="2">
    <source>
        <dbReference type="SAM" id="MobiDB-lite"/>
    </source>
</evidence>
<feature type="compositionally biased region" description="Low complexity" evidence="2">
    <location>
        <begin position="693"/>
        <end position="710"/>
    </location>
</feature>
<dbReference type="STRING" id="102285.A0A0R3T8M0"/>
<accession>A0A0R3T8M0</accession>
<dbReference type="PROSITE" id="PS50018">
    <property type="entry name" value="RAS_GTPASE_ACTIV_2"/>
    <property type="match status" value="1"/>
</dbReference>